<dbReference type="PROSITE" id="PS00829">
    <property type="entry name" value="GREAB_1"/>
    <property type="match status" value="1"/>
</dbReference>
<keyword evidence="5" id="KW-0804">Transcription</keyword>
<evidence type="ECO:0000256" key="5">
    <source>
        <dbReference type="ARBA" id="ARBA00023163"/>
    </source>
</evidence>
<dbReference type="Gene3D" id="1.10.287.180">
    <property type="entry name" value="Transcription elongation factor, GreA/GreB, N-terminal domain"/>
    <property type="match status" value="1"/>
</dbReference>
<feature type="domain" description="Transcription elongation factor GreA/GreB N-terminal" evidence="10">
    <location>
        <begin position="4"/>
        <end position="74"/>
    </location>
</feature>
<dbReference type="InterPro" id="IPR018151">
    <property type="entry name" value="TF_GreA/GreB_CS"/>
</dbReference>
<dbReference type="SUPFAM" id="SSF54534">
    <property type="entry name" value="FKBP-like"/>
    <property type="match status" value="1"/>
</dbReference>
<dbReference type="NCBIfam" id="NF001263">
    <property type="entry name" value="PRK00226.1-4"/>
    <property type="match status" value="1"/>
</dbReference>
<evidence type="ECO:0000256" key="6">
    <source>
        <dbReference type="ARBA" id="ARBA00024916"/>
    </source>
</evidence>
<keyword evidence="3" id="KW-0805">Transcription regulation</keyword>
<dbReference type="PIRSF" id="PIRSF006092">
    <property type="entry name" value="GreA_GreB"/>
    <property type="match status" value="1"/>
</dbReference>
<dbReference type="InterPro" id="IPR023459">
    <property type="entry name" value="Tscrpt_elong_fac_GreA/B_fam"/>
</dbReference>
<feature type="domain" description="Transcription elongation factor GreA/GreB C-terminal" evidence="9">
    <location>
        <begin position="81"/>
        <end position="153"/>
    </location>
</feature>
<dbReference type="InterPro" id="IPR036953">
    <property type="entry name" value="GreA/GreB_C_sf"/>
</dbReference>
<evidence type="ECO:0000259" key="10">
    <source>
        <dbReference type="Pfam" id="PF03449"/>
    </source>
</evidence>
<dbReference type="GO" id="GO:0032784">
    <property type="term" value="P:regulation of DNA-templated transcription elongation"/>
    <property type="evidence" value="ECO:0007669"/>
    <property type="project" value="InterPro"/>
</dbReference>
<gene>
    <name evidence="11" type="ORF">S03H2_37764</name>
</gene>
<comment type="caution">
    <text evidence="11">The sequence shown here is derived from an EMBL/GenBank/DDBJ whole genome shotgun (WGS) entry which is preliminary data.</text>
</comment>
<reference evidence="11" key="1">
    <citation type="journal article" date="2014" name="Front. Microbiol.">
        <title>High frequency of phylogenetically diverse reductive dehalogenase-homologous genes in deep subseafloor sedimentary metagenomes.</title>
        <authorList>
            <person name="Kawai M."/>
            <person name="Futagami T."/>
            <person name="Toyoda A."/>
            <person name="Takaki Y."/>
            <person name="Nishi S."/>
            <person name="Hori S."/>
            <person name="Arai W."/>
            <person name="Tsubouchi T."/>
            <person name="Morono Y."/>
            <person name="Uchiyama I."/>
            <person name="Ito T."/>
            <person name="Fujiyama A."/>
            <person name="Inagaki F."/>
            <person name="Takami H."/>
        </authorList>
    </citation>
    <scope>NUCLEOTIDE SEQUENCE</scope>
    <source>
        <strain evidence="11">Expedition CK06-06</strain>
    </source>
</reference>
<dbReference type="SUPFAM" id="SSF46557">
    <property type="entry name" value="GreA transcript cleavage protein, N-terminal domain"/>
    <property type="match status" value="1"/>
</dbReference>
<dbReference type="EMBL" id="BARU01023255">
    <property type="protein sequence ID" value="GAH51011.1"/>
    <property type="molecule type" value="Genomic_DNA"/>
</dbReference>
<dbReference type="FunFam" id="1.10.287.180:FF:000001">
    <property type="entry name" value="Transcription elongation factor GreA"/>
    <property type="match status" value="1"/>
</dbReference>
<evidence type="ECO:0000256" key="3">
    <source>
        <dbReference type="ARBA" id="ARBA00023015"/>
    </source>
</evidence>
<dbReference type="InterPro" id="IPR022691">
    <property type="entry name" value="Tscrpt_elong_fac_GreA/B_N"/>
</dbReference>
<dbReference type="InterPro" id="IPR001437">
    <property type="entry name" value="Tscrpt_elong_fac_GreA/B_C"/>
</dbReference>
<keyword evidence="4" id="KW-0238">DNA-binding</keyword>
<sequence>MPKIYVTRERHSELKKELEELKKKGRREIADRLQEAKELGDLSENSEYQEARDEQIRLEQRISQFERVLRNAVIIEKKLKSEGIVEVGSHVKVQKGSGVFTYTIVGSHETNPSKGFISNESPLGTKLLGKKVGDEVCIETPNGNSVYQIVSVE</sequence>
<feature type="coiled-coil region" evidence="8">
    <location>
        <begin position="4"/>
        <end position="68"/>
    </location>
</feature>
<evidence type="ECO:0000256" key="7">
    <source>
        <dbReference type="ARBA" id="ARBA00030776"/>
    </source>
</evidence>
<dbReference type="AlphaFoldDB" id="X1FZE9"/>
<comment type="function">
    <text evidence="6">Necessary for efficient RNA polymerase transcription elongation past template-encoded arresting sites. The arresting sites in DNA have the property of trapping a certain fraction of elongating RNA polymerases that pass through, resulting in locked ternary complexes. Cleavage of the nascent transcript by cleavage factors such as GreA or GreB allows the resumption of elongation from the new 3'terminus. GreA releases sequences of 2 to 3 nucleotides.</text>
</comment>
<accession>X1FZE9</accession>
<name>X1FZE9_9ZZZZ</name>
<dbReference type="GO" id="GO:0006354">
    <property type="term" value="P:DNA-templated transcription elongation"/>
    <property type="evidence" value="ECO:0007669"/>
    <property type="project" value="TreeGrafter"/>
</dbReference>
<dbReference type="InterPro" id="IPR036805">
    <property type="entry name" value="Tscrpt_elong_fac_GreA/B_N_sf"/>
</dbReference>
<evidence type="ECO:0000256" key="8">
    <source>
        <dbReference type="SAM" id="Coils"/>
    </source>
</evidence>
<dbReference type="GO" id="GO:0003677">
    <property type="term" value="F:DNA binding"/>
    <property type="evidence" value="ECO:0007669"/>
    <property type="project" value="UniProtKB-KW"/>
</dbReference>
<comment type="similarity">
    <text evidence="1">Belongs to the GreA/GreB family.</text>
</comment>
<dbReference type="PANTHER" id="PTHR30437:SF4">
    <property type="entry name" value="TRANSCRIPTION ELONGATION FACTOR GREA"/>
    <property type="match status" value="1"/>
</dbReference>
<dbReference type="HAMAP" id="MF_00105">
    <property type="entry name" value="GreA_GreB"/>
    <property type="match status" value="1"/>
</dbReference>
<evidence type="ECO:0000259" key="9">
    <source>
        <dbReference type="Pfam" id="PF01272"/>
    </source>
</evidence>
<organism evidence="11">
    <name type="scientific">marine sediment metagenome</name>
    <dbReference type="NCBI Taxonomy" id="412755"/>
    <lineage>
        <taxon>unclassified sequences</taxon>
        <taxon>metagenomes</taxon>
        <taxon>ecological metagenomes</taxon>
    </lineage>
</organism>
<dbReference type="Pfam" id="PF03449">
    <property type="entry name" value="GreA_GreB_N"/>
    <property type="match status" value="1"/>
</dbReference>
<dbReference type="Pfam" id="PF01272">
    <property type="entry name" value="GreA_GreB"/>
    <property type="match status" value="1"/>
</dbReference>
<dbReference type="Gene3D" id="3.10.50.30">
    <property type="entry name" value="Transcription elongation factor, GreA/GreB, C-terminal domain"/>
    <property type="match status" value="1"/>
</dbReference>
<dbReference type="NCBIfam" id="TIGR01462">
    <property type="entry name" value="greA"/>
    <property type="match status" value="1"/>
</dbReference>
<keyword evidence="8" id="KW-0175">Coiled coil</keyword>
<proteinExistence type="inferred from homology"/>
<dbReference type="InterPro" id="IPR028624">
    <property type="entry name" value="Tscrpt_elong_fac_GreA/B"/>
</dbReference>
<dbReference type="PANTHER" id="PTHR30437">
    <property type="entry name" value="TRANSCRIPTION ELONGATION FACTOR GREA"/>
    <property type="match status" value="1"/>
</dbReference>
<protein>
    <recommendedName>
        <fullName evidence="2">Transcription elongation factor GreA</fullName>
    </recommendedName>
    <alternativeName>
        <fullName evidence="7">Transcript cleavage factor GreA</fullName>
    </alternativeName>
</protein>
<dbReference type="GO" id="GO:0070063">
    <property type="term" value="F:RNA polymerase binding"/>
    <property type="evidence" value="ECO:0007669"/>
    <property type="project" value="InterPro"/>
</dbReference>
<evidence type="ECO:0000313" key="11">
    <source>
        <dbReference type="EMBL" id="GAH51011.1"/>
    </source>
</evidence>
<dbReference type="InterPro" id="IPR006359">
    <property type="entry name" value="Tscrpt_elong_fac_GreA"/>
</dbReference>
<evidence type="ECO:0000256" key="1">
    <source>
        <dbReference type="ARBA" id="ARBA00008213"/>
    </source>
</evidence>
<evidence type="ECO:0000256" key="4">
    <source>
        <dbReference type="ARBA" id="ARBA00023125"/>
    </source>
</evidence>
<evidence type="ECO:0000256" key="2">
    <source>
        <dbReference type="ARBA" id="ARBA00013729"/>
    </source>
</evidence>